<comment type="caution">
    <text evidence="1">The sequence shown here is derived from an EMBL/GenBank/DDBJ whole genome shotgun (WGS) entry which is preliminary data.</text>
</comment>
<dbReference type="RefSeq" id="XP_056753033.1">
    <property type="nucleotide sequence ID" value="XM_056897248.1"/>
</dbReference>
<dbReference type="EMBL" id="JAQJAE010000003">
    <property type="protein sequence ID" value="KAJ5603235.1"/>
    <property type="molecule type" value="Genomic_DNA"/>
</dbReference>
<sequence length="61" mass="7304">MDNYGSYTTINFIEFCNQHFIVLRVNRLDVELIYEIKQNENQIQRVKRHTQRSIDANSLSS</sequence>
<evidence type="ECO:0000313" key="2">
    <source>
        <dbReference type="Proteomes" id="UP001213799"/>
    </source>
</evidence>
<dbReference type="GeneID" id="81587490"/>
<gene>
    <name evidence="1" type="ORF">N7537_006191</name>
</gene>
<reference evidence="1" key="1">
    <citation type="journal article" date="2023" name="IMA Fungus">
        <title>Comparative genomic study of the Penicillium genus elucidates a diverse pangenome and 15 lateral gene transfer events.</title>
        <authorList>
            <person name="Petersen C."/>
            <person name="Sorensen T."/>
            <person name="Nielsen M.R."/>
            <person name="Sondergaard T.E."/>
            <person name="Sorensen J.L."/>
            <person name="Fitzpatrick D.A."/>
            <person name="Frisvad J.C."/>
            <person name="Nielsen K.L."/>
        </authorList>
    </citation>
    <scope>NUCLEOTIDE SEQUENCE</scope>
    <source>
        <strain evidence="1">IBT 12815</strain>
    </source>
</reference>
<keyword evidence="2" id="KW-1185">Reference proteome</keyword>
<accession>A0AAD6H469</accession>
<evidence type="ECO:0000313" key="1">
    <source>
        <dbReference type="EMBL" id="KAJ5603235.1"/>
    </source>
</evidence>
<organism evidence="1 2">
    <name type="scientific">Penicillium hordei</name>
    <dbReference type="NCBI Taxonomy" id="40994"/>
    <lineage>
        <taxon>Eukaryota</taxon>
        <taxon>Fungi</taxon>
        <taxon>Dikarya</taxon>
        <taxon>Ascomycota</taxon>
        <taxon>Pezizomycotina</taxon>
        <taxon>Eurotiomycetes</taxon>
        <taxon>Eurotiomycetidae</taxon>
        <taxon>Eurotiales</taxon>
        <taxon>Aspergillaceae</taxon>
        <taxon>Penicillium</taxon>
    </lineage>
</organism>
<dbReference type="Proteomes" id="UP001213799">
    <property type="component" value="Unassembled WGS sequence"/>
</dbReference>
<dbReference type="AlphaFoldDB" id="A0AAD6H469"/>
<protein>
    <submittedName>
        <fullName evidence="1">Uncharacterized protein</fullName>
    </submittedName>
</protein>
<name>A0AAD6H469_9EURO</name>
<proteinExistence type="predicted"/>
<reference evidence="1" key="2">
    <citation type="submission" date="2023-01" db="EMBL/GenBank/DDBJ databases">
        <authorList>
            <person name="Petersen C."/>
        </authorList>
    </citation>
    <scope>NUCLEOTIDE SEQUENCE</scope>
    <source>
        <strain evidence="1">IBT 12815</strain>
    </source>
</reference>